<feature type="domain" description="FAD/NAD(P)-binding" evidence="7">
    <location>
        <begin position="2"/>
        <end position="287"/>
    </location>
</feature>
<evidence type="ECO:0000259" key="7">
    <source>
        <dbReference type="Pfam" id="PF07992"/>
    </source>
</evidence>
<keyword evidence="4" id="KW-1015">Disulfide bond</keyword>
<evidence type="ECO:0000256" key="5">
    <source>
        <dbReference type="ARBA" id="ARBA00023284"/>
    </source>
</evidence>
<evidence type="ECO:0000256" key="6">
    <source>
        <dbReference type="ARBA" id="ARBA00048132"/>
    </source>
</evidence>
<dbReference type="PANTHER" id="PTHR48105">
    <property type="entry name" value="THIOREDOXIN REDUCTASE 1-RELATED-RELATED"/>
    <property type="match status" value="1"/>
</dbReference>
<keyword evidence="5" id="KW-0676">Redox-active center</keyword>
<name>A0A1F2WNZ2_9ACTN</name>
<keyword evidence="1" id="KW-0285">Flavoprotein</keyword>
<dbReference type="Proteomes" id="UP000177876">
    <property type="component" value="Unassembled WGS sequence"/>
</dbReference>
<dbReference type="PRINTS" id="PR00469">
    <property type="entry name" value="PNDRDTASEII"/>
</dbReference>
<evidence type="ECO:0000256" key="3">
    <source>
        <dbReference type="ARBA" id="ARBA00023002"/>
    </source>
</evidence>
<dbReference type="InterPro" id="IPR050097">
    <property type="entry name" value="Ferredoxin-NADP_redctase_2"/>
</dbReference>
<dbReference type="Pfam" id="PF07992">
    <property type="entry name" value="Pyr_redox_2"/>
    <property type="match status" value="1"/>
</dbReference>
<evidence type="ECO:0000256" key="1">
    <source>
        <dbReference type="ARBA" id="ARBA00022630"/>
    </source>
</evidence>
<dbReference type="GO" id="GO:0004791">
    <property type="term" value="F:thioredoxin-disulfide reductase (NADPH) activity"/>
    <property type="evidence" value="ECO:0007669"/>
    <property type="project" value="UniProtKB-EC"/>
</dbReference>
<dbReference type="EMBL" id="MELK01000021">
    <property type="protein sequence ID" value="OFW58568.1"/>
    <property type="molecule type" value="Genomic_DNA"/>
</dbReference>
<dbReference type="InterPro" id="IPR008255">
    <property type="entry name" value="Pyr_nucl-diS_OxRdtase_2_AS"/>
</dbReference>
<gene>
    <name evidence="8" type="ORF">A2Y75_10310</name>
</gene>
<reference evidence="8 9" key="1">
    <citation type="journal article" date="2016" name="Nat. Commun.">
        <title>Thousands of microbial genomes shed light on interconnected biogeochemical processes in an aquifer system.</title>
        <authorList>
            <person name="Anantharaman K."/>
            <person name="Brown C.T."/>
            <person name="Hug L.A."/>
            <person name="Sharon I."/>
            <person name="Castelle C.J."/>
            <person name="Probst A.J."/>
            <person name="Thomas B.C."/>
            <person name="Singh A."/>
            <person name="Wilkins M.J."/>
            <person name="Karaoz U."/>
            <person name="Brodie E.L."/>
            <person name="Williams K.H."/>
            <person name="Hubbard S.S."/>
            <person name="Banfield J.F."/>
        </authorList>
    </citation>
    <scope>NUCLEOTIDE SEQUENCE [LARGE SCALE GENOMIC DNA]</scope>
</reference>
<dbReference type="PROSITE" id="PS00573">
    <property type="entry name" value="PYRIDINE_REDOX_2"/>
    <property type="match status" value="1"/>
</dbReference>
<proteinExistence type="predicted"/>
<evidence type="ECO:0000256" key="4">
    <source>
        <dbReference type="ARBA" id="ARBA00023157"/>
    </source>
</evidence>
<evidence type="ECO:0000256" key="2">
    <source>
        <dbReference type="ARBA" id="ARBA00022827"/>
    </source>
</evidence>
<dbReference type="SUPFAM" id="SSF51905">
    <property type="entry name" value="FAD/NAD(P)-binding domain"/>
    <property type="match status" value="1"/>
</dbReference>
<organism evidence="8 9">
    <name type="scientific">Candidatus Solincola sediminis</name>
    <dbReference type="NCBI Taxonomy" id="1797199"/>
    <lineage>
        <taxon>Bacteria</taxon>
        <taxon>Bacillati</taxon>
        <taxon>Actinomycetota</taxon>
        <taxon>Candidatus Geothermincolia</taxon>
        <taxon>Candidatus Geothermincolales</taxon>
        <taxon>Candidatus Geothermincolaceae</taxon>
        <taxon>Candidatus Solincola</taxon>
    </lineage>
</organism>
<dbReference type="InterPro" id="IPR023753">
    <property type="entry name" value="FAD/NAD-binding_dom"/>
</dbReference>
<dbReference type="InterPro" id="IPR036188">
    <property type="entry name" value="FAD/NAD-bd_sf"/>
</dbReference>
<accession>A0A1F2WNZ2</accession>
<dbReference type="PRINTS" id="PR00368">
    <property type="entry name" value="FADPNR"/>
</dbReference>
<comment type="caution">
    <text evidence="8">The sequence shown here is derived from an EMBL/GenBank/DDBJ whole genome shotgun (WGS) entry which is preliminary data.</text>
</comment>
<keyword evidence="2" id="KW-0274">FAD</keyword>
<evidence type="ECO:0000313" key="8">
    <source>
        <dbReference type="EMBL" id="OFW58568.1"/>
    </source>
</evidence>
<dbReference type="Gene3D" id="3.50.50.60">
    <property type="entry name" value="FAD/NAD(P)-binding domain"/>
    <property type="match status" value="2"/>
</dbReference>
<evidence type="ECO:0000313" key="9">
    <source>
        <dbReference type="Proteomes" id="UP000177876"/>
    </source>
</evidence>
<comment type="catalytic activity">
    <reaction evidence="6">
        <text>[thioredoxin]-dithiol + NADP(+) = [thioredoxin]-disulfide + NADPH + H(+)</text>
        <dbReference type="Rhea" id="RHEA:20345"/>
        <dbReference type="Rhea" id="RHEA-COMP:10698"/>
        <dbReference type="Rhea" id="RHEA-COMP:10700"/>
        <dbReference type="ChEBI" id="CHEBI:15378"/>
        <dbReference type="ChEBI" id="CHEBI:29950"/>
        <dbReference type="ChEBI" id="CHEBI:50058"/>
        <dbReference type="ChEBI" id="CHEBI:57783"/>
        <dbReference type="ChEBI" id="CHEBI:58349"/>
        <dbReference type="EC" id="1.8.1.9"/>
    </reaction>
</comment>
<keyword evidence="3" id="KW-0560">Oxidoreductase</keyword>
<dbReference type="STRING" id="1797197.A2Y75_10310"/>
<protein>
    <recommendedName>
        <fullName evidence="7">FAD/NAD(P)-binding domain-containing protein</fullName>
    </recommendedName>
</protein>
<dbReference type="AlphaFoldDB" id="A0A1F2WNZ2"/>
<sequence>MKDVLIIGAGPAGLSAGVYCARKMLDTLLISGDIGGQAMLSWEIENYLGYQLISGVELVERFRDHLENFKVELKESCKVTSLVRTEESFTATTNKGDEFSGRAVIVASGKVPIRLGIPGEDKYRGRGVAYCATCDGPLFRDKEVAVIGGGNAGLGATLQLAQFARGVNLITEEQYLRGDEVRQNRVLALEAVDVFYSSRVTAINGNTFVESIDLMHDNEKRTLPAQGVFVEIGSKPSTSFLPVQVELNDGGEIIIDANNETNTPGLFAAGDVTNVSEKQIIIAAGEGAKASLSAYNWLLKQEYLRR</sequence>